<dbReference type="InterPro" id="IPR003661">
    <property type="entry name" value="HisK_dim/P_dom"/>
</dbReference>
<protein>
    <recommendedName>
        <fullName evidence="3">histidine kinase</fullName>
        <ecNumber evidence="3">2.7.13.3</ecNumber>
    </recommendedName>
</protein>
<dbReference type="Pfam" id="PF02518">
    <property type="entry name" value="HATPase_c"/>
    <property type="match status" value="1"/>
</dbReference>
<dbReference type="OrthoDB" id="8554694at2"/>
<dbReference type="Pfam" id="PF00512">
    <property type="entry name" value="HisKA"/>
    <property type="match status" value="1"/>
</dbReference>
<evidence type="ECO:0000256" key="3">
    <source>
        <dbReference type="ARBA" id="ARBA00012438"/>
    </source>
</evidence>
<dbReference type="InterPro" id="IPR003660">
    <property type="entry name" value="HAMP_dom"/>
</dbReference>
<evidence type="ECO:0000256" key="1">
    <source>
        <dbReference type="ARBA" id="ARBA00000085"/>
    </source>
</evidence>
<dbReference type="SUPFAM" id="SSF55874">
    <property type="entry name" value="ATPase domain of HSP90 chaperone/DNA topoisomerase II/histidine kinase"/>
    <property type="match status" value="1"/>
</dbReference>
<dbReference type="Gene3D" id="1.10.287.130">
    <property type="match status" value="1"/>
</dbReference>
<name>A0A1V3TKS5_9BURK</name>
<dbReference type="SMART" id="SM00387">
    <property type="entry name" value="HATPase_c"/>
    <property type="match status" value="1"/>
</dbReference>
<evidence type="ECO:0000256" key="9">
    <source>
        <dbReference type="ARBA" id="ARBA00023012"/>
    </source>
</evidence>
<dbReference type="EMBL" id="CP020121">
    <property type="protein sequence ID" value="AQZ98293.1"/>
    <property type="molecule type" value="Genomic_DNA"/>
</dbReference>
<dbReference type="GeneID" id="83039360"/>
<dbReference type="AlphaFoldDB" id="A0A1V3TKS5"/>
<evidence type="ECO:0000313" key="13">
    <source>
        <dbReference type="EMBL" id="AQZ98293.1"/>
    </source>
</evidence>
<dbReference type="Proteomes" id="UP000242792">
    <property type="component" value="Chromosome"/>
</dbReference>
<evidence type="ECO:0000256" key="5">
    <source>
        <dbReference type="ARBA" id="ARBA00022679"/>
    </source>
</evidence>
<evidence type="ECO:0000256" key="4">
    <source>
        <dbReference type="ARBA" id="ARBA00022553"/>
    </source>
</evidence>
<dbReference type="InterPro" id="IPR050428">
    <property type="entry name" value="TCS_sensor_his_kinase"/>
</dbReference>
<evidence type="ECO:0000256" key="10">
    <source>
        <dbReference type="ARBA" id="ARBA00023136"/>
    </source>
</evidence>
<keyword evidence="8" id="KW-1133">Transmembrane helix</keyword>
<organism evidence="13 14">
    <name type="scientific">Comamonas kerstersii</name>
    <dbReference type="NCBI Taxonomy" id="225992"/>
    <lineage>
        <taxon>Bacteria</taxon>
        <taxon>Pseudomonadati</taxon>
        <taxon>Pseudomonadota</taxon>
        <taxon>Betaproteobacteria</taxon>
        <taxon>Burkholderiales</taxon>
        <taxon>Comamonadaceae</taxon>
        <taxon>Comamonas</taxon>
    </lineage>
</organism>
<evidence type="ECO:0000313" key="14">
    <source>
        <dbReference type="Proteomes" id="UP000242792"/>
    </source>
</evidence>
<dbReference type="PRINTS" id="PR00344">
    <property type="entry name" value="BCTRLSENSOR"/>
</dbReference>
<evidence type="ECO:0000259" key="11">
    <source>
        <dbReference type="PROSITE" id="PS50109"/>
    </source>
</evidence>
<keyword evidence="6" id="KW-0812">Transmembrane</keyword>
<dbReference type="PANTHER" id="PTHR45436:SF1">
    <property type="entry name" value="SENSOR PROTEIN QSEC"/>
    <property type="match status" value="1"/>
</dbReference>
<dbReference type="InterPro" id="IPR036097">
    <property type="entry name" value="HisK_dim/P_sf"/>
</dbReference>
<dbReference type="InterPro" id="IPR005467">
    <property type="entry name" value="His_kinase_dom"/>
</dbReference>
<dbReference type="PANTHER" id="PTHR45436">
    <property type="entry name" value="SENSOR HISTIDINE KINASE YKOH"/>
    <property type="match status" value="1"/>
</dbReference>
<keyword evidence="4" id="KW-0597">Phosphoprotein</keyword>
<dbReference type="SUPFAM" id="SSF47384">
    <property type="entry name" value="Homodimeric domain of signal transducing histidine kinase"/>
    <property type="match status" value="1"/>
</dbReference>
<keyword evidence="7 13" id="KW-0418">Kinase</keyword>
<accession>A0A1V3TKS5</accession>
<keyword evidence="10" id="KW-0472">Membrane</keyword>
<gene>
    <name evidence="13" type="ORF">B5M06_08510</name>
</gene>
<dbReference type="CDD" id="cd00075">
    <property type="entry name" value="HATPase"/>
    <property type="match status" value="1"/>
</dbReference>
<dbReference type="PROSITE" id="PS50885">
    <property type="entry name" value="HAMP"/>
    <property type="match status" value="1"/>
</dbReference>
<evidence type="ECO:0000256" key="7">
    <source>
        <dbReference type="ARBA" id="ARBA00022777"/>
    </source>
</evidence>
<evidence type="ECO:0000256" key="8">
    <source>
        <dbReference type="ARBA" id="ARBA00022989"/>
    </source>
</evidence>
<dbReference type="KEGG" id="cke:B5M06_08510"/>
<keyword evidence="5" id="KW-0808">Transferase</keyword>
<dbReference type="SMART" id="SM00388">
    <property type="entry name" value="HisKA"/>
    <property type="match status" value="1"/>
</dbReference>
<dbReference type="CDD" id="cd00082">
    <property type="entry name" value="HisKA"/>
    <property type="match status" value="1"/>
</dbReference>
<dbReference type="InterPro" id="IPR013727">
    <property type="entry name" value="2CSK_N"/>
</dbReference>
<evidence type="ECO:0000256" key="2">
    <source>
        <dbReference type="ARBA" id="ARBA00004370"/>
    </source>
</evidence>
<evidence type="ECO:0000256" key="6">
    <source>
        <dbReference type="ARBA" id="ARBA00022692"/>
    </source>
</evidence>
<keyword evidence="9" id="KW-0902">Two-component regulatory system</keyword>
<dbReference type="InterPro" id="IPR004358">
    <property type="entry name" value="Sig_transdc_His_kin-like_C"/>
</dbReference>
<comment type="subcellular location">
    <subcellularLocation>
        <location evidence="2">Membrane</location>
    </subcellularLocation>
</comment>
<dbReference type="InterPro" id="IPR036890">
    <property type="entry name" value="HATPase_C_sf"/>
</dbReference>
<dbReference type="GO" id="GO:0000155">
    <property type="term" value="F:phosphorelay sensor kinase activity"/>
    <property type="evidence" value="ECO:0007669"/>
    <property type="project" value="InterPro"/>
</dbReference>
<reference evidence="13 14" key="1">
    <citation type="submission" date="2017-03" db="EMBL/GenBank/DDBJ databases">
        <title>Rapid Whole Genome Sequencing of Comamonas kerstersii Causing Continuous ambulatory Peritoneal Dialysis-Associated Peritonitis.</title>
        <authorList>
            <person name="Zheng B."/>
        </authorList>
    </citation>
    <scope>NUCLEOTIDE SEQUENCE [LARGE SCALE GENOMIC DNA]</scope>
    <source>
        <strain evidence="13 14">8943</strain>
    </source>
</reference>
<accession>A0A1V0BEB2</accession>
<dbReference type="PROSITE" id="PS50109">
    <property type="entry name" value="HIS_KIN"/>
    <property type="match status" value="1"/>
</dbReference>
<dbReference type="GO" id="GO:0005886">
    <property type="term" value="C:plasma membrane"/>
    <property type="evidence" value="ECO:0007669"/>
    <property type="project" value="TreeGrafter"/>
</dbReference>
<feature type="domain" description="Histidine kinase" evidence="11">
    <location>
        <begin position="260"/>
        <end position="469"/>
    </location>
</feature>
<dbReference type="InterPro" id="IPR003594">
    <property type="entry name" value="HATPase_dom"/>
</dbReference>
<dbReference type="Gene3D" id="3.30.565.10">
    <property type="entry name" value="Histidine kinase-like ATPase, C-terminal domain"/>
    <property type="match status" value="1"/>
</dbReference>
<feature type="domain" description="HAMP" evidence="12">
    <location>
        <begin position="200"/>
        <end position="252"/>
    </location>
</feature>
<dbReference type="EC" id="2.7.13.3" evidence="3"/>
<comment type="catalytic activity">
    <reaction evidence="1">
        <text>ATP + protein L-histidine = ADP + protein N-phospho-L-histidine.</text>
        <dbReference type="EC" id="2.7.13.3"/>
    </reaction>
</comment>
<dbReference type="RefSeq" id="WP_054065489.1">
    <property type="nucleotide sequence ID" value="NZ_CAUCIF010000022.1"/>
</dbReference>
<proteinExistence type="predicted"/>
<evidence type="ECO:0000259" key="12">
    <source>
        <dbReference type="PROSITE" id="PS50885"/>
    </source>
</evidence>
<sequence length="471" mass="52065">MPERTPSMRQRLLVWVAIPLLALVLINAWASYRAALQTAQTAYDRLLVTAAHALADLIWLEDGELQVTLPHAALEMYADALPGNTAAAERSPLIYRVSFLDGSFLAGEAAIPPYQGLPAFDNGHAARLKLYDTELHEQPMRMAALWQPVESAQGLQYVVVQVGEYAAHRYAIGRQILWQNLWQQSALLLLVLLTLWVGSTMTLRPLHQLARRLEQRKADDITPLPEQQAPREMQPMVQAFNGLIARIGLARQQQQRFVADASHQMRTPLAVLQLHAEAGLKGDISAQEALQDIARTTQRTTRLIHQLLMWNRAQQTAHAAADTVDLCALLQDVVVEQSPLLAQKGLDFALDAQPLTWYGEAWMLQEIVMNLLRNAITHTPAQGALGIRLTLQEKAVAICVWDSGPGLSPQMQQELFTPFVSESHQGVGLGLTISRDLAQACGGSLVIRNRVVQGKIAGVDAMLWLPHTARA</sequence>
<dbReference type="Pfam" id="PF08521">
    <property type="entry name" value="2CSK_N"/>
    <property type="match status" value="1"/>
</dbReference>